<keyword evidence="4" id="KW-1185">Reference proteome</keyword>
<accession>A0A0C3QDK5</accession>
<keyword evidence="1" id="KW-0677">Repeat</keyword>
<evidence type="ECO:0000313" key="3">
    <source>
        <dbReference type="EMBL" id="KIO22864.1"/>
    </source>
</evidence>
<protein>
    <submittedName>
        <fullName evidence="3">Uncharacterized protein</fullName>
    </submittedName>
</protein>
<evidence type="ECO:0000256" key="1">
    <source>
        <dbReference type="ARBA" id="ARBA00022737"/>
    </source>
</evidence>
<dbReference type="GO" id="GO:0006401">
    <property type="term" value="P:RNA catabolic process"/>
    <property type="evidence" value="ECO:0007669"/>
    <property type="project" value="InterPro"/>
</dbReference>
<dbReference type="OrthoDB" id="421075at2759"/>
<organism evidence="3 4">
    <name type="scientific">Tulasnella calospora MUT 4182</name>
    <dbReference type="NCBI Taxonomy" id="1051891"/>
    <lineage>
        <taxon>Eukaryota</taxon>
        <taxon>Fungi</taxon>
        <taxon>Dikarya</taxon>
        <taxon>Basidiomycota</taxon>
        <taxon>Agaricomycotina</taxon>
        <taxon>Agaricomycetes</taxon>
        <taxon>Cantharellales</taxon>
        <taxon>Tulasnellaceae</taxon>
        <taxon>Tulasnella</taxon>
    </lineage>
</organism>
<keyword evidence="2" id="KW-0802">TPR repeat</keyword>
<dbReference type="PANTHER" id="PTHR15704:SF7">
    <property type="entry name" value="SUPERKILLER COMPLEX PROTEIN 3"/>
    <property type="match status" value="1"/>
</dbReference>
<sequence length="280" mass="32032">MEEKREKEFITKEVEKRRTRIGSSPLNILKLEVGREVWNSSKLPRLYGEVIGHPQTSDELRRSTEAKLLRQRHNLLTATPASGSTAQEKKSLQAEVEELVNGFVLLKIPDSLAWNAYIERCNYERLEDYPTSTLQQYLQLLPNENLCSMIKAFLLFHGQPLTEDEEDSDSEKQVKQEEEEEDPFALALEGFSQNQNSIFAHRTMAEFYLNEEDWDQARKVAESGLILIRQSEKDYGGPLPLAQKAFNICIATALVYLFPPKHHLRAAGLLDDVLSVDPDN</sequence>
<evidence type="ECO:0000313" key="4">
    <source>
        <dbReference type="Proteomes" id="UP000054248"/>
    </source>
</evidence>
<name>A0A0C3QDK5_9AGAM</name>
<dbReference type="InterPro" id="IPR039226">
    <property type="entry name" value="Ski3/TTC37"/>
</dbReference>
<feature type="non-terminal residue" evidence="3">
    <location>
        <position position="280"/>
    </location>
</feature>
<dbReference type="GO" id="GO:0055087">
    <property type="term" value="C:Ski complex"/>
    <property type="evidence" value="ECO:0007669"/>
    <property type="project" value="InterPro"/>
</dbReference>
<dbReference type="PANTHER" id="PTHR15704">
    <property type="entry name" value="SUPERKILLER 3 PROTEIN-RELATED"/>
    <property type="match status" value="1"/>
</dbReference>
<proteinExistence type="predicted"/>
<gene>
    <name evidence="3" type="ORF">M407DRAFT_27663</name>
</gene>
<dbReference type="InterPro" id="IPR040962">
    <property type="entry name" value="TPR_22"/>
</dbReference>
<dbReference type="Pfam" id="PF18833">
    <property type="entry name" value="TPR_22"/>
    <property type="match status" value="1"/>
</dbReference>
<dbReference type="STRING" id="1051891.A0A0C3QDK5"/>
<dbReference type="HOGENOM" id="CLU_995918_0_0_1"/>
<dbReference type="Proteomes" id="UP000054248">
    <property type="component" value="Unassembled WGS sequence"/>
</dbReference>
<dbReference type="AlphaFoldDB" id="A0A0C3QDK5"/>
<evidence type="ECO:0000256" key="2">
    <source>
        <dbReference type="ARBA" id="ARBA00022803"/>
    </source>
</evidence>
<dbReference type="EMBL" id="KN823099">
    <property type="protein sequence ID" value="KIO22864.1"/>
    <property type="molecule type" value="Genomic_DNA"/>
</dbReference>
<reference evidence="3 4" key="1">
    <citation type="submission" date="2014-04" db="EMBL/GenBank/DDBJ databases">
        <authorList>
            <consortium name="DOE Joint Genome Institute"/>
            <person name="Kuo A."/>
            <person name="Girlanda M."/>
            <person name="Perotto S."/>
            <person name="Kohler A."/>
            <person name="Nagy L.G."/>
            <person name="Floudas D."/>
            <person name="Copeland A."/>
            <person name="Barry K.W."/>
            <person name="Cichocki N."/>
            <person name="Veneault-Fourrey C."/>
            <person name="LaButti K."/>
            <person name="Lindquist E.A."/>
            <person name="Lipzen A."/>
            <person name="Lundell T."/>
            <person name="Morin E."/>
            <person name="Murat C."/>
            <person name="Sun H."/>
            <person name="Tunlid A."/>
            <person name="Henrissat B."/>
            <person name="Grigoriev I.V."/>
            <person name="Hibbett D.S."/>
            <person name="Martin F."/>
            <person name="Nordberg H.P."/>
            <person name="Cantor M.N."/>
            <person name="Hua S.X."/>
        </authorList>
    </citation>
    <scope>NUCLEOTIDE SEQUENCE [LARGE SCALE GENOMIC DNA]</scope>
    <source>
        <strain evidence="3 4">MUT 4182</strain>
    </source>
</reference>
<reference evidence="4" key="2">
    <citation type="submission" date="2015-01" db="EMBL/GenBank/DDBJ databases">
        <title>Evolutionary Origins and Diversification of the Mycorrhizal Mutualists.</title>
        <authorList>
            <consortium name="DOE Joint Genome Institute"/>
            <consortium name="Mycorrhizal Genomics Consortium"/>
            <person name="Kohler A."/>
            <person name="Kuo A."/>
            <person name="Nagy L.G."/>
            <person name="Floudas D."/>
            <person name="Copeland A."/>
            <person name="Barry K.W."/>
            <person name="Cichocki N."/>
            <person name="Veneault-Fourrey C."/>
            <person name="LaButti K."/>
            <person name="Lindquist E.A."/>
            <person name="Lipzen A."/>
            <person name="Lundell T."/>
            <person name="Morin E."/>
            <person name="Murat C."/>
            <person name="Riley R."/>
            <person name="Ohm R."/>
            <person name="Sun H."/>
            <person name="Tunlid A."/>
            <person name="Henrissat B."/>
            <person name="Grigoriev I.V."/>
            <person name="Hibbett D.S."/>
            <person name="Martin F."/>
        </authorList>
    </citation>
    <scope>NUCLEOTIDE SEQUENCE [LARGE SCALE GENOMIC DNA]</scope>
    <source>
        <strain evidence="4">MUT 4182</strain>
    </source>
</reference>